<dbReference type="InterPro" id="IPR012825">
    <property type="entry name" value="BluB"/>
</dbReference>
<gene>
    <name evidence="2" type="primary">bluB</name>
    <name evidence="2" type="ORF">D3218_10215</name>
</gene>
<dbReference type="OrthoDB" id="9773807at2"/>
<dbReference type="Pfam" id="PF00881">
    <property type="entry name" value="Nitroreductase"/>
    <property type="match status" value="1"/>
</dbReference>
<keyword evidence="2" id="KW-0560">Oxidoreductase</keyword>
<dbReference type="Gene3D" id="3.40.109.10">
    <property type="entry name" value="NADH Oxidase"/>
    <property type="match status" value="1"/>
</dbReference>
<name>A0A3A1WM18_9HYPH</name>
<evidence type="ECO:0000259" key="1">
    <source>
        <dbReference type="Pfam" id="PF00881"/>
    </source>
</evidence>
<organism evidence="2 3">
    <name type="scientific">Aureimonas flava</name>
    <dbReference type="NCBI Taxonomy" id="2320271"/>
    <lineage>
        <taxon>Bacteria</taxon>
        <taxon>Pseudomonadati</taxon>
        <taxon>Pseudomonadota</taxon>
        <taxon>Alphaproteobacteria</taxon>
        <taxon>Hyphomicrobiales</taxon>
        <taxon>Aurantimonadaceae</taxon>
        <taxon>Aureimonas</taxon>
    </lineage>
</organism>
<evidence type="ECO:0000313" key="2">
    <source>
        <dbReference type="EMBL" id="RIY00777.1"/>
    </source>
</evidence>
<dbReference type="PANTHER" id="PTHR23026">
    <property type="entry name" value="NADPH NITROREDUCTASE"/>
    <property type="match status" value="1"/>
</dbReference>
<dbReference type="GO" id="GO:0102919">
    <property type="term" value="F:5,6-dimethylbenzimidazole synthase activity"/>
    <property type="evidence" value="ECO:0007669"/>
    <property type="project" value="UniProtKB-EC"/>
</dbReference>
<dbReference type="RefSeq" id="WP_119539980.1">
    <property type="nucleotide sequence ID" value="NZ_QYRN01000005.1"/>
</dbReference>
<evidence type="ECO:0000313" key="3">
    <source>
        <dbReference type="Proteomes" id="UP000265750"/>
    </source>
</evidence>
<feature type="domain" description="Nitroreductase" evidence="1">
    <location>
        <begin position="17"/>
        <end position="181"/>
    </location>
</feature>
<dbReference type="InterPro" id="IPR029479">
    <property type="entry name" value="Nitroreductase"/>
</dbReference>
<dbReference type="EC" id="1.13.11.79" evidence="2"/>
<dbReference type="AlphaFoldDB" id="A0A3A1WM18"/>
<dbReference type="NCBIfam" id="TIGR02476">
    <property type="entry name" value="BluB"/>
    <property type="match status" value="1"/>
</dbReference>
<dbReference type="InterPro" id="IPR000415">
    <property type="entry name" value="Nitroreductase-like"/>
</dbReference>
<dbReference type="PANTHER" id="PTHR23026:SF123">
    <property type="entry name" value="NAD(P)H NITROREDUCTASE RV3131-RELATED"/>
    <property type="match status" value="1"/>
</dbReference>
<keyword evidence="3" id="KW-1185">Reference proteome</keyword>
<proteinExistence type="predicted"/>
<dbReference type="Proteomes" id="UP000265750">
    <property type="component" value="Unassembled WGS sequence"/>
</dbReference>
<dbReference type="EMBL" id="QYRN01000005">
    <property type="protein sequence ID" value="RIY00777.1"/>
    <property type="molecule type" value="Genomic_DNA"/>
</dbReference>
<comment type="caution">
    <text evidence="2">The sequence shown here is derived from an EMBL/GenBank/DDBJ whole genome shotgun (WGS) entry which is preliminary data.</text>
</comment>
<reference evidence="3" key="1">
    <citation type="submission" date="2018-09" db="EMBL/GenBank/DDBJ databases">
        <authorList>
            <person name="Tuo L."/>
        </authorList>
    </citation>
    <scope>NUCLEOTIDE SEQUENCE [LARGE SCALE GENOMIC DNA]</scope>
    <source>
        <strain evidence="3">M2BS4Y-1</strain>
    </source>
</reference>
<accession>A0A3A1WM18</accession>
<dbReference type="InterPro" id="IPR050627">
    <property type="entry name" value="Nitroreductase/BluB"/>
</dbReference>
<dbReference type="SUPFAM" id="SSF55469">
    <property type="entry name" value="FMN-dependent nitroreductase-like"/>
    <property type="match status" value="1"/>
</dbReference>
<sequence length="208" mass="23045">MEDLPPRALAALETLLRLRRDVRRFRLDPLPADRVAHLLRLTALAPSVGLSQPTRLVLVEDPARREAVRASFRRCNAEALAAAQPERRAAYAGLKLAGLDRAPVHVAVFSVADPAQGHGLGRHTMPETLDYSAVLAIHTLWLAACADGIGLGWVSILDPAEIRAALDVPADWRFVAYLCLGLPEREDDVPELERRGWERRRPAVILRR</sequence>
<protein>
    <submittedName>
        <fullName evidence="2">5,6-dimethylbenzimidazole synthase</fullName>
        <ecNumber evidence="2">1.13.11.79</ecNumber>
    </submittedName>
</protein>